<dbReference type="SUPFAM" id="SSF46689">
    <property type="entry name" value="Homeodomain-like"/>
    <property type="match status" value="1"/>
</dbReference>
<dbReference type="PATRIC" id="fig|999408.3.peg.167"/>
<dbReference type="PROSITE" id="PS50110">
    <property type="entry name" value="RESPONSE_REGULATORY"/>
    <property type="match status" value="1"/>
</dbReference>
<keyword evidence="4 10" id="KW-0597">Phosphoprotein</keyword>
<comment type="function">
    <text evidence="9">May play the central regulatory role in sporulation. It may be an element of the effector pathway responsible for the activation of sporulation genes in response to nutritional stress. Spo0A may act in concert with spo0H (a sigma factor) to control the expression of some genes that are critical to the sporulation process.</text>
</comment>
<dbReference type="Proteomes" id="UP000013085">
    <property type="component" value="Unassembled WGS sequence"/>
</dbReference>
<feature type="modified residue" description="4-aspartylphosphate" evidence="10">
    <location>
        <position position="57"/>
    </location>
</feature>
<protein>
    <recommendedName>
        <fullName evidence="2">Stage 0 sporulation protein A homolog</fullName>
    </recommendedName>
</protein>
<evidence type="ECO:0000256" key="7">
    <source>
        <dbReference type="ARBA" id="ARBA00023125"/>
    </source>
</evidence>
<dbReference type="SMART" id="SM00342">
    <property type="entry name" value="HTH_ARAC"/>
    <property type="match status" value="1"/>
</dbReference>
<comment type="subcellular location">
    <subcellularLocation>
        <location evidence="1">Cytoplasm</location>
    </subcellularLocation>
</comment>
<dbReference type="GO" id="GO:0000160">
    <property type="term" value="P:phosphorelay signal transduction system"/>
    <property type="evidence" value="ECO:0007669"/>
    <property type="project" value="UniProtKB-KW"/>
</dbReference>
<organism evidence="13 14">
    <name type="scientific">[Clostridium] clostridioforme 90A8</name>
    <dbReference type="NCBI Taxonomy" id="999408"/>
    <lineage>
        <taxon>Bacteria</taxon>
        <taxon>Bacillati</taxon>
        <taxon>Bacillota</taxon>
        <taxon>Clostridia</taxon>
        <taxon>Lachnospirales</taxon>
        <taxon>Lachnospiraceae</taxon>
        <taxon>Enterocloster</taxon>
    </lineage>
</organism>
<evidence type="ECO:0000256" key="6">
    <source>
        <dbReference type="ARBA" id="ARBA00023015"/>
    </source>
</evidence>
<dbReference type="PRINTS" id="PR00032">
    <property type="entry name" value="HTHARAC"/>
</dbReference>
<evidence type="ECO:0000256" key="8">
    <source>
        <dbReference type="ARBA" id="ARBA00023163"/>
    </source>
</evidence>
<dbReference type="EMBL" id="AGYR01000001">
    <property type="protein sequence ID" value="ENZ20224.1"/>
    <property type="molecule type" value="Genomic_DNA"/>
</dbReference>
<name>A0A0E2HGN1_9FIRM</name>
<evidence type="ECO:0000256" key="5">
    <source>
        <dbReference type="ARBA" id="ARBA00023012"/>
    </source>
</evidence>
<dbReference type="Pfam" id="PF12833">
    <property type="entry name" value="HTH_18"/>
    <property type="match status" value="1"/>
</dbReference>
<evidence type="ECO:0000256" key="3">
    <source>
        <dbReference type="ARBA" id="ARBA00022490"/>
    </source>
</evidence>
<dbReference type="RefSeq" id="WP_002593187.1">
    <property type="nucleotide sequence ID" value="NZ_KB850976.1"/>
</dbReference>
<proteinExistence type="predicted"/>
<evidence type="ECO:0000256" key="4">
    <source>
        <dbReference type="ARBA" id="ARBA00022553"/>
    </source>
</evidence>
<dbReference type="InterPro" id="IPR020449">
    <property type="entry name" value="Tscrpt_reg_AraC-type_HTH"/>
</dbReference>
<comment type="caution">
    <text evidence="13">The sequence shown here is derived from an EMBL/GenBank/DDBJ whole genome shotgun (WGS) entry which is preliminary data.</text>
</comment>
<feature type="domain" description="HTH araC/xylS-type" evidence="11">
    <location>
        <begin position="433"/>
        <end position="532"/>
    </location>
</feature>
<feature type="domain" description="Response regulatory" evidence="12">
    <location>
        <begin position="5"/>
        <end position="122"/>
    </location>
</feature>
<dbReference type="InterPro" id="IPR009057">
    <property type="entry name" value="Homeodomain-like_sf"/>
</dbReference>
<dbReference type="PROSITE" id="PS01124">
    <property type="entry name" value="HTH_ARAC_FAMILY_2"/>
    <property type="match status" value="1"/>
</dbReference>
<dbReference type="SUPFAM" id="SSF52172">
    <property type="entry name" value="CheY-like"/>
    <property type="match status" value="1"/>
</dbReference>
<evidence type="ECO:0000256" key="10">
    <source>
        <dbReference type="PROSITE-ProRule" id="PRU00169"/>
    </source>
</evidence>
<dbReference type="Gene3D" id="1.10.10.60">
    <property type="entry name" value="Homeodomain-like"/>
    <property type="match status" value="2"/>
</dbReference>
<dbReference type="AlphaFoldDB" id="A0A0E2HGN1"/>
<dbReference type="InterPro" id="IPR018062">
    <property type="entry name" value="HTH_AraC-typ_CS"/>
</dbReference>
<keyword evidence="7" id="KW-0238">DNA-binding</keyword>
<dbReference type="Pfam" id="PF00072">
    <property type="entry name" value="Response_reg"/>
    <property type="match status" value="1"/>
</dbReference>
<evidence type="ECO:0000313" key="13">
    <source>
        <dbReference type="EMBL" id="ENZ20224.1"/>
    </source>
</evidence>
<dbReference type="InterPro" id="IPR011006">
    <property type="entry name" value="CheY-like_superfamily"/>
</dbReference>
<evidence type="ECO:0000256" key="1">
    <source>
        <dbReference type="ARBA" id="ARBA00004496"/>
    </source>
</evidence>
<dbReference type="GO" id="GO:0043565">
    <property type="term" value="F:sequence-specific DNA binding"/>
    <property type="evidence" value="ECO:0007669"/>
    <property type="project" value="InterPro"/>
</dbReference>
<keyword evidence="6" id="KW-0805">Transcription regulation</keyword>
<keyword evidence="3" id="KW-0963">Cytoplasm</keyword>
<dbReference type="Gene3D" id="3.40.50.2300">
    <property type="match status" value="1"/>
</dbReference>
<keyword evidence="8" id="KW-0804">Transcription</keyword>
<dbReference type="InterPro" id="IPR018060">
    <property type="entry name" value="HTH_AraC"/>
</dbReference>
<evidence type="ECO:0000259" key="11">
    <source>
        <dbReference type="PROSITE" id="PS01124"/>
    </source>
</evidence>
<evidence type="ECO:0000256" key="2">
    <source>
        <dbReference type="ARBA" id="ARBA00018672"/>
    </source>
</evidence>
<evidence type="ECO:0000256" key="9">
    <source>
        <dbReference type="ARBA" id="ARBA00024867"/>
    </source>
</evidence>
<keyword evidence="5" id="KW-0902">Two-component regulatory system</keyword>
<dbReference type="GO" id="GO:0005737">
    <property type="term" value="C:cytoplasm"/>
    <property type="evidence" value="ECO:0007669"/>
    <property type="project" value="UniProtKB-SubCell"/>
</dbReference>
<evidence type="ECO:0000313" key="14">
    <source>
        <dbReference type="Proteomes" id="UP000013085"/>
    </source>
</evidence>
<dbReference type="SMART" id="SM00448">
    <property type="entry name" value="REC"/>
    <property type="match status" value="1"/>
</dbReference>
<dbReference type="GO" id="GO:0003700">
    <property type="term" value="F:DNA-binding transcription factor activity"/>
    <property type="evidence" value="ECO:0007669"/>
    <property type="project" value="InterPro"/>
</dbReference>
<reference evidence="13 14" key="1">
    <citation type="submission" date="2013-01" db="EMBL/GenBank/DDBJ databases">
        <title>The Genome Sequence of Clostridium clostridioforme 90A8.</title>
        <authorList>
            <consortium name="The Broad Institute Genome Sequencing Platform"/>
            <person name="Earl A."/>
            <person name="Ward D."/>
            <person name="Feldgarden M."/>
            <person name="Gevers D."/>
            <person name="Courvalin P."/>
            <person name="Lambert T."/>
            <person name="Walker B."/>
            <person name="Young S.K."/>
            <person name="Zeng Q."/>
            <person name="Gargeya S."/>
            <person name="Fitzgerald M."/>
            <person name="Haas B."/>
            <person name="Abouelleil A."/>
            <person name="Alvarado L."/>
            <person name="Arachchi H.M."/>
            <person name="Berlin A.M."/>
            <person name="Chapman S.B."/>
            <person name="Dewar J."/>
            <person name="Goldberg J."/>
            <person name="Griggs A."/>
            <person name="Gujja S."/>
            <person name="Hansen M."/>
            <person name="Howarth C."/>
            <person name="Imamovic A."/>
            <person name="Larimer J."/>
            <person name="McCowan C."/>
            <person name="Murphy C."/>
            <person name="Neiman D."/>
            <person name="Pearson M."/>
            <person name="Priest M."/>
            <person name="Roberts A."/>
            <person name="Saif S."/>
            <person name="Shea T."/>
            <person name="Sisk P."/>
            <person name="Sykes S."/>
            <person name="Wortman J."/>
            <person name="Nusbaum C."/>
            <person name="Birren B."/>
        </authorList>
    </citation>
    <scope>NUCLEOTIDE SEQUENCE [LARGE SCALE GENOMIC DNA]</scope>
    <source>
        <strain evidence="13 14">90A8</strain>
    </source>
</reference>
<dbReference type="HOGENOM" id="CLU_000445_5_0_9"/>
<accession>A0A0E2HGN1</accession>
<dbReference type="InterPro" id="IPR051552">
    <property type="entry name" value="HptR"/>
</dbReference>
<dbReference type="PROSITE" id="PS00041">
    <property type="entry name" value="HTH_ARAC_FAMILY_1"/>
    <property type="match status" value="1"/>
</dbReference>
<sequence>MRRYSILFIDDEEFIRESFLQLVDWEAHQFDVAGVFKNGETAWEYLEEHPVDIIVTDINMPFMNGISLLENIRRKNLKTRVLFLTGYEYFEYAHKAVQLQAFDFLLKPVTTEKLLSAVERAAFDIEKEEAAEEAVGKSQELSRSNFINQLLYGKIEKEDIKKAAQSVGLPTEVGCYLVMLVAVDVLEGQRIPESEIGESKRQIQVKFLQKKEILEEKTGEHFELHFARNVSTHIQMVLAAQKKDLFTPVFIRMFIDSLLELEKEETRCRITLAVGRSRRHIEELPESFRRVRHAVDNRHLLKGKGWKVVYASDSMQERKEELQIVLPTDTFLHHIRMGMTEEVEKDIKNIYEPFRHKEYISLESAKMVTTELAITAFKGEVASRDESVSYLYYLNHIQQLNTLDEMEDDIMRFAVSIAEKRKKGGNHKKKIAEQALEYLKRNYNKEDLSLNDIAEFLNISVPYLAVLFKQETKQNFSAHLQEVRMEKAKELLRTTGCTVSEIAEQVGYSSSQYFAVCFKKYMGISPGAYRDQL</sequence>
<dbReference type="PANTHER" id="PTHR42713">
    <property type="entry name" value="HISTIDINE KINASE-RELATED"/>
    <property type="match status" value="1"/>
</dbReference>
<gene>
    <name evidence="13" type="ORF">HMPREF1090_00153</name>
</gene>
<dbReference type="CDD" id="cd17536">
    <property type="entry name" value="REC_YesN-like"/>
    <property type="match status" value="1"/>
</dbReference>
<dbReference type="PANTHER" id="PTHR42713:SF3">
    <property type="entry name" value="TRANSCRIPTIONAL REGULATORY PROTEIN HPTR"/>
    <property type="match status" value="1"/>
</dbReference>
<evidence type="ECO:0000259" key="12">
    <source>
        <dbReference type="PROSITE" id="PS50110"/>
    </source>
</evidence>
<dbReference type="InterPro" id="IPR001789">
    <property type="entry name" value="Sig_transdc_resp-reg_receiver"/>
</dbReference>